<reference evidence="1" key="2">
    <citation type="journal article" date="2023" name="Plants (Basel)">
        <title>Annotation of the Turnera subulata (Passifloraceae) Draft Genome Reveals the S-Locus Evolved after the Divergence of Turneroideae from Passifloroideae in a Stepwise Manner.</title>
        <authorList>
            <person name="Henning P.M."/>
            <person name="Roalson E.H."/>
            <person name="Mir W."/>
            <person name="McCubbin A.G."/>
            <person name="Shore J.S."/>
        </authorList>
    </citation>
    <scope>NUCLEOTIDE SEQUENCE</scope>
    <source>
        <strain evidence="1">F60SS</strain>
    </source>
</reference>
<organism evidence="1 2">
    <name type="scientific">Turnera subulata</name>
    <dbReference type="NCBI Taxonomy" id="218843"/>
    <lineage>
        <taxon>Eukaryota</taxon>
        <taxon>Viridiplantae</taxon>
        <taxon>Streptophyta</taxon>
        <taxon>Embryophyta</taxon>
        <taxon>Tracheophyta</taxon>
        <taxon>Spermatophyta</taxon>
        <taxon>Magnoliopsida</taxon>
        <taxon>eudicotyledons</taxon>
        <taxon>Gunneridae</taxon>
        <taxon>Pentapetalae</taxon>
        <taxon>rosids</taxon>
        <taxon>fabids</taxon>
        <taxon>Malpighiales</taxon>
        <taxon>Passifloraceae</taxon>
        <taxon>Turnera</taxon>
    </lineage>
</organism>
<reference evidence="1" key="1">
    <citation type="submission" date="2022-02" db="EMBL/GenBank/DDBJ databases">
        <authorList>
            <person name="Henning P.M."/>
            <person name="McCubbin A.G."/>
            <person name="Shore J.S."/>
        </authorList>
    </citation>
    <scope>NUCLEOTIDE SEQUENCE</scope>
    <source>
        <strain evidence="1">F60SS</strain>
        <tissue evidence="1">Leaves</tissue>
    </source>
</reference>
<protein>
    <submittedName>
        <fullName evidence="1">Uncharacterized protein</fullName>
    </submittedName>
</protein>
<proteinExistence type="predicted"/>
<name>A0A9Q0FQ43_9ROSI</name>
<gene>
    <name evidence="1" type="ORF">Tsubulata_016612</name>
</gene>
<keyword evidence="2" id="KW-1185">Reference proteome</keyword>
<dbReference type="EMBL" id="JAKUCV010004339">
    <property type="protein sequence ID" value="KAJ4835683.1"/>
    <property type="molecule type" value="Genomic_DNA"/>
</dbReference>
<evidence type="ECO:0000313" key="2">
    <source>
        <dbReference type="Proteomes" id="UP001141552"/>
    </source>
</evidence>
<dbReference type="Proteomes" id="UP001141552">
    <property type="component" value="Unassembled WGS sequence"/>
</dbReference>
<comment type="caution">
    <text evidence="1">The sequence shown here is derived from an EMBL/GenBank/DDBJ whole genome shotgun (WGS) entry which is preliminary data.</text>
</comment>
<accession>A0A9Q0FQ43</accession>
<sequence>MLRRCAYQPIQRKQPFWRKRKEKEADCIGLMLMAAAGYDPRITPQVWEELGKMDNTGLCKYFFGTRNPSKWTEESSVTISSSCHGKSTSYLHRKYIVGSRG</sequence>
<dbReference type="OrthoDB" id="1920620at2759"/>
<evidence type="ECO:0000313" key="1">
    <source>
        <dbReference type="EMBL" id="KAJ4835683.1"/>
    </source>
</evidence>
<dbReference type="AlphaFoldDB" id="A0A9Q0FQ43"/>